<dbReference type="InterPro" id="IPR013424">
    <property type="entry name" value="Ice-binding_C"/>
</dbReference>
<dbReference type="NCBIfam" id="TIGR02595">
    <property type="entry name" value="PEP_CTERM"/>
    <property type="match status" value="1"/>
</dbReference>
<feature type="chain" id="PRO_5047289783" evidence="1">
    <location>
        <begin position="26"/>
        <end position="192"/>
    </location>
</feature>
<accession>A0ABS2D9A0</accession>
<gene>
    <name evidence="3" type="ORF">ILT43_14025</name>
</gene>
<evidence type="ECO:0000259" key="2">
    <source>
        <dbReference type="Pfam" id="PF07589"/>
    </source>
</evidence>
<dbReference type="Proteomes" id="UP000763641">
    <property type="component" value="Unassembled WGS sequence"/>
</dbReference>
<keyword evidence="1" id="KW-0732">Signal</keyword>
<dbReference type="NCBIfam" id="NF035944">
    <property type="entry name" value="PEPxxWA-CTERM"/>
    <property type="match status" value="1"/>
</dbReference>
<protein>
    <submittedName>
        <fullName evidence="3">PEP-CTERM sorting domain-containing protein</fullName>
    </submittedName>
</protein>
<feature type="signal peptide" evidence="1">
    <location>
        <begin position="1"/>
        <end position="25"/>
    </location>
</feature>
<keyword evidence="4" id="KW-1185">Reference proteome</keyword>
<organism evidence="3 4">
    <name type="scientific">Sphingomonas longa</name>
    <dbReference type="NCBI Taxonomy" id="2778730"/>
    <lineage>
        <taxon>Bacteria</taxon>
        <taxon>Pseudomonadati</taxon>
        <taxon>Pseudomonadota</taxon>
        <taxon>Alphaproteobacteria</taxon>
        <taxon>Sphingomonadales</taxon>
        <taxon>Sphingomonadaceae</taxon>
        <taxon>Sphingomonas</taxon>
    </lineage>
</organism>
<name>A0ABS2D9A0_9SPHN</name>
<comment type="caution">
    <text evidence="3">The sequence shown here is derived from an EMBL/GenBank/DDBJ whole genome shotgun (WGS) entry which is preliminary data.</text>
</comment>
<proteinExistence type="predicted"/>
<evidence type="ECO:0000313" key="3">
    <source>
        <dbReference type="EMBL" id="MBM6577495.1"/>
    </source>
</evidence>
<reference evidence="3 4" key="1">
    <citation type="submission" date="2020-12" db="EMBL/GenBank/DDBJ databases">
        <title>Sphingomonas sp.</title>
        <authorList>
            <person name="Kim M.K."/>
        </authorList>
    </citation>
    <scope>NUCLEOTIDE SEQUENCE [LARGE SCALE GENOMIC DNA]</scope>
    <source>
        <strain evidence="3 4">BT552</strain>
    </source>
</reference>
<sequence>MSGMINLPKLLGAAVAAMLMMPAAAGAVTTNVGTPFNKFSTIASSGTFGNNGGLANRNFINTFTFVITRAGDLAADFTNSASRNNSNGDIDFTSARLTGGSLGTPLSFRRLLGEPVSMTEAWALAQPQRIAAGTYTLTIAGRAYGAASTFSGNFNVAAVPEPATWAMMIAGVGMAGGALRRRRVTKAEFRWA</sequence>
<evidence type="ECO:0000256" key="1">
    <source>
        <dbReference type="SAM" id="SignalP"/>
    </source>
</evidence>
<dbReference type="Pfam" id="PF07589">
    <property type="entry name" value="PEP-CTERM"/>
    <property type="match status" value="1"/>
</dbReference>
<dbReference type="EMBL" id="JAFEMC010000004">
    <property type="protein sequence ID" value="MBM6577495.1"/>
    <property type="molecule type" value="Genomic_DNA"/>
</dbReference>
<evidence type="ECO:0000313" key="4">
    <source>
        <dbReference type="Proteomes" id="UP000763641"/>
    </source>
</evidence>
<dbReference type="NCBIfam" id="NF038126">
    <property type="entry name" value="PEP_CTERM_FxDxF"/>
    <property type="match status" value="1"/>
</dbReference>
<feature type="domain" description="Ice-binding protein C-terminal" evidence="2">
    <location>
        <begin position="158"/>
        <end position="182"/>
    </location>
</feature>